<name>W0RQF0_9BACT</name>
<dbReference type="InParanoid" id="W0RQF0"/>
<protein>
    <submittedName>
        <fullName evidence="2">Uncharacterized protein</fullName>
    </submittedName>
</protein>
<proteinExistence type="predicted"/>
<geneLocation type="plasmid" evidence="2 3">
    <name>1</name>
</geneLocation>
<dbReference type="AlphaFoldDB" id="W0RQF0"/>
<keyword evidence="2" id="KW-0614">Plasmid</keyword>
<dbReference type="KEGG" id="gba:J421_5045"/>
<organism evidence="2 3">
    <name type="scientific">Gemmatirosa kalamazoonensis</name>
    <dbReference type="NCBI Taxonomy" id="861299"/>
    <lineage>
        <taxon>Bacteria</taxon>
        <taxon>Pseudomonadati</taxon>
        <taxon>Gemmatimonadota</taxon>
        <taxon>Gemmatimonadia</taxon>
        <taxon>Gemmatimonadales</taxon>
        <taxon>Gemmatimonadaceae</taxon>
        <taxon>Gemmatirosa</taxon>
    </lineage>
</organism>
<keyword evidence="3" id="KW-1185">Reference proteome</keyword>
<feature type="region of interest" description="Disordered" evidence="1">
    <location>
        <begin position="6"/>
        <end position="29"/>
    </location>
</feature>
<accession>W0RQF0</accession>
<dbReference type="EMBL" id="CP007129">
    <property type="protein sequence ID" value="AHG92580.1"/>
    <property type="molecule type" value="Genomic_DNA"/>
</dbReference>
<dbReference type="RefSeq" id="WP_025413914.1">
    <property type="nucleotide sequence ID" value="NZ_CP007129.1"/>
</dbReference>
<dbReference type="Proteomes" id="UP000019151">
    <property type="component" value="Plasmid 1"/>
</dbReference>
<dbReference type="HOGENOM" id="CLU_2000620_0_0_0"/>
<evidence type="ECO:0000313" key="3">
    <source>
        <dbReference type="Proteomes" id="UP000019151"/>
    </source>
</evidence>
<evidence type="ECO:0000313" key="2">
    <source>
        <dbReference type="EMBL" id="AHG92580.1"/>
    </source>
</evidence>
<evidence type="ECO:0000256" key="1">
    <source>
        <dbReference type="SAM" id="MobiDB-lite"/>
    </source>
</evidence>
<gene>
    <name evidence="2" type="ORF">J421_5045</name>
</gene>
<reference evidence="2 3" key="1">
    <citation type="journal article" date="2014" name="Genome Announc.">
        <title>Genome Sequence and Methylome of Soil Bacterium Gemmatirosa kalamazoonensis KBS708T, a Member of the Rarely Cultivated Gemmatimonadetes Phylum.</title>
        <authorList>
            <person name="Debruyn J.M."/>
            <person name="Radosevich M."/>
            <person name="Wommack K.E."/>
            <person name="Polson S.W."/>
            <person name="Hauser L.J."/>
            <person name="Fawaz M.N."/>
            <person name="Korlach J."/>
            <person name="Tsai Y.C."/>
        </authorList>
    </citation>
    <scope>NUCLEOTIDE SEQUENCE [LARGE SCALE GENOMIC DNA]</scope>
    <source>
        <strain evidence="2 3">KBS708</strain>
        <plasmid evidence="3">Plasmid 1</plasmid>
    </source>
</reference>
<sequence>MSIALITRAPSAEDAGIAPTSSERGSEVAERCLRRLDTAMARPSPETAAALRAAVTDLVDEMRARGLSRDQVVGAVTALAREHTLGSGVLRLSGRTPSTASSPAAFDARLAQWCTRAYCDDAWW</sequence>